<dbReference type="Pfam" id="PF17803">
    <property type="entry name" value="Cadherin_4"/>
    <property type="match status" value="9"/>
</dbReference>
<dbReference type="InterPro" id="IPR040853">
    <property type="entry name" value="RapA2_cadherin-like"/>
</dbReference>
<gene>
    <name evidence="2" type="ORF">KEC54_00535</name>
</gene>
<dbReference type="InterPro" id="IPR013783">
    <property type="entry name" value="Ig-like_fold"/>
</dbReference>
<feature type="domain" description="RapA2 cadherin-like" evidence="1">
    <location>
        <begin position="820"/>
        <end position="895"/>
    </location>
</feature>
<evidence type="ECO:0000313" key="3">
    <source>
        <dbReference type="Proteomes" id="UP001223720"/>
    </source>
</evidence>
<dbReference type="Proteomes" id="UP001223720">
    <property type="component" value="Chromosome"/>
</dbReference>
<evidence type="ECO:0000313" key="2">
    <source>
        <dbReference type="EMBL" id="WHQ70198.1"/>
    </source>
</evidence>
<feature type="domain" description="RapA2 cadherin-like" evidence="1">
    <location>
        <begin position="504"/>
        <end position="575"/>
    </location>
</feature>
<feature type="domain" description="RapA2 cadherin-like" evidence="1">
    <location>
        <begin position="1353"/>
        <end position="1423"/>
    </location>
</feature>
<feature type="domain" description="RapA2 cadherin-like" evidence="1">
    <location>
        <begin position="1141"/>
        <end position="1211"/>
    </location>
</feature>
<dbReference type="InterPro" id="IPR010221">
    <property type="entry name" value="VCBS_dom"/>
</dbReference>
<evidence type="ECO:0000259" key="1">
    <source>
        <dbReference type="Pfam" id="PF17803"/>
    </source>
</evidence>
<dbReference type="EMBL" id="CP073633">
    <property type="protein sequence ID" value="WHQ70198.1"/>
    <property type="molecule type" value="Genomic_DNA"/>
</dbReference>
<dbReference type="NCBIfam" id="TIGR01965">
    <property type="entry name" value="VCBS_repeat"/>
    <property type="match status" value="13"/>
</dbReference>
<dbReference type="RefSeq" id="WP_283535700.1">
    <property type="nucleotide sequence ID" value="NZ_CP073633.1"/>
</dbReference>
<dbReference type="Pfam" id="PF17963">
    <property type="entry name" value="Big_9"/>
    <property type="match status" value="1"/>
</dbReference>
<sequence length="1630" mass="167122">MATVSNGAATSVSNTPQAKDDYVTTAEDVGTKINVLANDSGGTAKSLYSISQGDPLAVAKTATSSLGATIYITSDGQVYYDPASATRIQALAQGETAVDTFVYEERLGNGTISTATVYVTVKGTNDGPILAADTATHAMTEIAGATSGSGTETASTTLTFTDRDLSDTHTVSYGAPSVTWTGGAHIPADTAAALASALTLTKMDSTGSGTGSVKVDFALADKLADFLGVHETLTVTYQITVRDSQGASSVQPVTLTLTGTNDDALITAATAGSDRGTVTEDGNVAAEGVLSFTDADLNDAHTVSVMPSGAALGTLTVNKTADLNGVGSVSWSYTVDSTKVQYLAEGETKVESFQILLSDGTSTVSKTVSITITGTNDAPVVTPASVGDSAGTATPLLETDAGLATSGTLTVIDLDVVDQVSVAVSGVTHSGPTGSLTNAELLSYFHITPGTIVDGRHTSGQFTWTFNSGAQAFDFLAQSEVLELQYRITPDDGHAPTGTGDGVVTIRIQGTNDAAVIGGAAAGAVTEDAVTTTSGQLTITDVDTGEAHFQAITAGALTKTYGSFTFNETTGAWSYALDHAKADSLAKDQVVHDTLNVTSFDGTDTQLIDVTITGTNDAATIVASGGDHGNVTEDTPGQGLTQGSLSVQDVDAGENRFQAVAAGALEGQYGSFTFDADTGAWKYTLDHAKADKLTGTDVKHDTLTVTSFDGTDTHVIDATVYGTNDAAVIGGAAAGAVTEDAVTTTSGQLTITDVDTGEAHFQAITAGALTKTYGSFTFNETTGAWSYALDHAKADSLAKDQVVHDTLNVTSFDGTDTQLIDVTITGTNDAATIVASGGDHGNVTEDTPGQGLTQGSLSVQDVDAGENRFQAVAAGALEGQYGSFTFDADTGAWKYTLDHAKADKLTGTDVKHDTLTVTSFDGTDTHVIDATVYGTNDAAVIGGAAAGAVTEDAVTTTSGQLTITDVDTGEAHFQAITAGALTKTYGSFTFNETTGAWSYALDHAKADSLAKDQVVHDTLNVTSFDGTDTQLIDVTITGTNDAATIVASGGDHGNVTEDTPGQGLTQGSLSVQDVDAGENRFQAVAAGALEGQYGSFTFDADTGAWKYTLDHAKADKLTGTDVKHDTLTVTSFDGTDTHVIDATVYGTNDAAVIGGAAAGAVTEDAVTTTSGQLTITDVDTGEAHFQAITAGALTKTYGSFTFNETTGAWSYALDHAKADSLAKDQVVHDTLNVTSFDGTDTQLIDVTITGTNDAATIVASGGDHGNVTEDTPGQGLTQGSLSVQDVDAGENRFQAVAAGALEGQYGSFTFDADTGAWKYTLDHAKADKLTGTDVKHDTLTVTSFDGTDTHVIDATVYGTNDAAVIGGAAAGAVTEDAVTTTSGQLTITDVDTGEAHFQAITAGALTKTYGSFTFNETTGAWSYALDHAKADSLAKDQVVHDTLNVTSFDGTDTQLIDVTITGTNDGLTPNLVLNFDNISSGPVPDGYGGLNWNSNGSFYSGTADILNTGYGYGNGDNDSFVFNGWAGKYSSITKTNGGTFSVSGLDIADSTYAHFSDTPNDANTVQFVGMKNGAQTYSKLVSLSNDHFDHVDLDFSGIDQFQINVVGGQQSGLGVSNTGWWAIDNLGLII</sequence>
<feature type="domain" description="RapA2 cadherin-like" evidence="1">
    <location>
        <begin position="1032"/>
        <end position="1107"/>
    </location>
</feature>
<accession>A0AAX3WF91</accession>
<dbReference type="Gene3D" id="2.60.40.10">
    <property type="entry name" value="Immunoglobulins"/>
    <property type="match status" value="9"/>
</dbReference>
<feature type="domain" description="RapA2 cadherin-like" evidence="1">
    <location>
        <begin position="1244"/>
        <end position="1319"/>
    </location>
</feature>
<reference evidence="2" key="1">
    <citation type="journal article" date="2022" name="Biotechnol. Bioprocess Eng.">
        <title>Pan-genome Analysis Reveals Comparative Genomic Features of Central Metabolic Pathways in Methylorubrum extorquens.</title>
        <authorList>
            <person name="Lee G.M."/>
            <person name="Scott-Nevros Z.K."/>
            <person name="Lee S.-M."/>
            <person name="Kim D."/>
        </authorList>
    </citation>
    <scope>NUCLEOTIDE SEQUENCE</scope>
    <source>
        <strain evidence="2">ATCC 55366</strain>
    </source>
</reference>
<feature type="domain" description="RapA2 cadherin-like" evidence="1">
    <location>
        <begin position="929"/>
        <end position="999"/>
    </location>
</feature>
<feature type="domain" description="RapA2 cadherin-like" evidence="1">
    <location>
        <begin position="717"/>
        <end position="787"/>
    </location>
</feature>
<name>A0AAX3WF91_METEX</name>
<protein>
    <submittedName>
        <fullName evidence="2">VCBS domain-containing protein</fullName>
    </submittedName>
</protein>
<proteinExistence type="predicted"/>
<feature type="domain" description="RapA2 cadherin-like" evidence="1">
    <location>
        <begin position="608"/>
        <end position="683"/>
    </location>
</feature>
<organism evidence="2 3">
    <name type="scientific">Methylorubrum extorquens</name>
    <name type="common">Methylobacterium dichloromethanicum</name>
    <name type="synonym">Methylobacterium extorquens</name>
    <dbReference type="NCBI Taxonomy" id="408"/>
    <lineage>
        <taxon>Bacteria</taxon>
        <taxon>Pseudomonadati</taxon>
        <taxon>Pseudomonadota</taxon>
        <taxon>Alphaproteobacteria</taxon>
        <taxon>Hyphomicrobiales</taxon>
        <taxon>Methylobacteriaceae</taxon>
        <taxon>Methylorubrum</taxon>
    </lineage>
</organism>